<dbReference type="STRING" id="565034.BHWA1_01738"/>
<dbReference type="EMBL" id="CP001357">
    <property type="protein sequence ID" value="ACN84203.1"/>
    <property type="molecule type" value="Genomic_DNA"/>
</dbReference>
<dbReference type="RefSeq" id="WP_012671243.1">
    <property type="nucleotide sequence ID" value="NC_012225.1"/>
</dbReference>
<dbReference type="PANTHER" id="PTHR34203">
    <property type="entry name" value="METHYLTRANSFERASE, FKBM FAMILY PROTEIN"/>
    <property type="match status" value="1"/>
</dbReference>
<dbReference type="Proteomes" id="UP000001803">
    <property type="component" value="Chromosome"/>
</dbReference>
<evidence type="ECO:0000259" key="1">
    <source>
        <dbReference type="Pfam" id="PF05050"/>
    </source>
</evidence>
<name>A0A3B6VD88_BRAHW</name>
<dbReference type="InterPro" id="IPR052514">
    <property type="entry name" value="SAM-dependent_MTase"/>
</dbReference>
<protein>
    <submittedName>
        <fullName evidence="2">Methyltransferase</fullName>
    </submittedName>
</protein>
<dbReference type="Pfam" id="PF05050">
    <property type="entry name" value="Methyltransf_21"/>
    <property type="match status" value="1"/>
</dbReference>
<keyword evidence="3" id="KW-1185">Reference proteome</keyword>
<accession>A0A3B6VD88</accession>
<feature type="domain" description="Methyltransferase FkbM" evidence="1">
    <location>
        <begin position="88"/>
        <end position="245"/>
    </location>
</feature>
<dbReference type="InterPro" id="IPR006342">
    <property type="entry name" value="FkbM_mtfrase"/>
</dbReference>
<proteinExistence type="predicted"/>
<evidence type="ECO:0000313" key="2">
    <source>
        <dbReference type="EMBL" id="ACN84203.1"/>
    </source>
</evidence>
<evidence type="ECO:0000313" key="3">
    <source>
        <dbReference type="Proteomes" id="UP000001803"/>
    </source>
</evidence>
<dbReference type="SUPFAM" id="SSF53335">
    <property type="entry name" value="S-adenosyl-L-methionine-dependent methyltransferases"/>
    <property type="match status" value="1"/>
</dbReference>
<dbReference type="NCBIfam" id="TIGR01444">
    <property type="entry name" value="fkbM_fam"/>
    <property type="match status" value="1"/>
</dbReference>
<dbReference type="AlphaFoldDB" id="A0A3B6VD88"/>
<sequence length="258" mass="30624">MYHIPNSAEAEKIINKIVWWIPFKNCRNLIRAILLKIYNIDDNIIRLENVIIYNNSIAMSKLILDKLGIKKEYYNILLDINENDICIDCGTNMGLFTRLVDVQKGICYSFEPNTSLYNHLSKRYKDSKNIHIYNNAVSNKNEKVKFFTSGDNYVNDQAFTMSYEMTDNYIEVDSIKFSDFIKNDILTKHDFIYLIKIDIEGEEFNVLEDLINENIYKKVGYIFVETHERFFENGEERLNKIKKLIEDNNIKNIYLDWI</sequence>
<dbReference type="PANTHER" id="PTHR34203:SF15">
    <property type="entry name" value="SLL1173 PROTEIN"/>
    <property type="match status" value="1"/>
</dbReference>
<keyword evidence="2" id="KW-0489">Methyltransferase</keyword>
<reference evidence="2 3" key="1">
    <citation type="journal article" date="2009" name="PLoS ONE">
        <title>Genome sequence of the pathogenic intestinal spirochete Brachyspira hyodysenteriae reveals adaptations to its lifestyle in the porcine large intestine.</title>
        <authorList>
            <person name="Bellgard M.I."/>
            <person name="Wanchanthuek P."/>
            <person name="La T."/>
            <person name="Ryan K."/>
            <person name="Moolhuijzen P."/>
            <person name="Albertyn Z."/>
            <person name="Shaban B."/>
            <person name="Motro Y."/>
            <person name="Dunn D.S."/>
            <person name="Schibeci D."/>
            <person name="Hunter A."/>
            <person name="Barrero R."/>
            <person name="Phillips N.D."/>
            <person name="Hampson D.J."/>
        </authorList>
    </citation>
    <scope>NUCLEOTIDE SEQUENCE [LARGE SCALE GENOMIC DNA]</scope>
    <source>
        <strain evidence="3">ATCC 49526 / WA1</strain>
    </source>
</reference>
<dbReference type="Gene3D" id="3.40.50.150">
    <property type="entry name" value="Vaccinia Virus protein VP39"/>
    <property type="match status" value="1"/>
</dbReference>
<keyword evidence="2" id="KW-0808">Transferase</keyword>
<dbReference type="InterPro" id="IPR029063">
    <property type="entry name" value="SAM-dependent_MTases_sf"/>
</dbReference>
<dbReference type="KEGG" id="bhy:BHWA1_01738"/>
<dbReference type="GO" id="GO:0008168">
    <property type="term" value="F:methyltransferase activity"/>
    <property type="evidence" value="ECO:0007669"/>
    <property type="project" value="UniProtKB-KW"/>
</dbReference>
<organism evidence="2 3">
    <name type="scientific">Brachyspira hyodysenteriae (strain ATCC 49526 / WA1)</name>
    <dbReference type="NCBI Taxonomy" id="565034"/>
    <lineage>
        <taxon>Bacteria</taxon>
        <taxon>Pseudomonadati</taxon>
        <taxon>Spirochaetota</taxon>
        <taxon>Spirochaetia</taxon>
        <taxon>Brachyspirales</taxon>
        <taxon>Brachyspiraceae</taxon>
        <taxon>Brachyspira</taxon>
    </lineage>
</organism>
<dbReference type="GO" id="GO:0032259">
    <property type="term" value="P:methylation"/>
    <property type="evidence" value="ECO:0007669"/>
    <property type="project" value="UniProtKB-KW"/>
</dbReference>
<gene>
    <name evidence="2" type="ordered locus">BHWA1_01738</name>
</gene>